<keyword evidence="5" id="KW-0966">Cell projection</keyword>
<name>A0A136WJB7_9FIRM</name>
<dbReference type="Pfam" id="PF06429">
    <property type="entry name" value="Flg_bbr_C"/>
    <property type="match status" value="1"/>
</dbReference>
<evidence type="ECO:0000256" key="2">
    <source>
        <dbReference type="RuleBase" id="RU362116"/>
    </source>
</evidence>
<dbReference type="InterPro" id="IPR037925">
    <property type="entry name" value="FlgE/F/G-like"/>
</dbReference>
<dbReference type="PANTHER" id="PTHR30435">
    <property type="entry name" value="FLAGELLAR PROTEIN"/>
    <property type="match status" value="1"/>
</dbReference>
<feature type="domain" description="Flagellar basal-body/hook protein C-terminal" evidence="4">
    <location>
        <begin position="210"/>
        <end position="253"/>
    </location>
</feature>
<comment type="similarity">
    <text evidence="1 2">Belongs to the flagella basal body rod proteins family.</text>
</comment>
<reference evidence="5 6" key="1">
    <citation type="submission" date="2016-01" db="EMBL/GenBank/DDBJ databases">
        <title>Genome sequence of Clostridium neopropionicum X4, DSM-3847.</title>
        <authorList>
            <person name="Poehlein A."/>
            <person name="Beck M.H."/>
            <person name="Bengelsdorf F.R."/>
            <person name="Daniel R."/>
            <person name="Duerre P."/>
        </authorList>
    </citation>
    <scope>NUCLEOTIDE SEQUENCE [LARGE SCALE GENOMIC DNA]</scope>
    <source>
        <strain evidence="5 6">DSM-3847</strain>
    </source>
</reference>
<dbReference type="NCBIfam" id="TIGR03506">
    <property type="entry name" value="FlgEFG_subfam"/>
    <property type="match status" value="1"/>
</dbReference>
<evidence type="ECO:0000256" key="1">
    <source>
        <dbReference type="ARBA" id="ARBA00009677"/>
    </source>
</evidence>
<dbReference type="InterPro" id="IPR020013">
    <property type="entry name" value="Flagellar_FlgE/F/G"/>
</dbReference>
<dbReference type="RefSeq" id="WP_066084456.1">
    <property type="nucleotide sequence ID" value="NZ_LRVM01000001.1"/>
</dbReference>
<keyword evidence="6" id="KW-1185">Reference proteome</keyword>
<dbReference type="Proteomes" id="UP000070539">
    <property type="component" value="Unassembled WGS sequence"/>
</dbReference>
<dbReference type="InterPro" id="IPR019776">
    <property type="entry name" value="Flagellar_basal_body_rod_CS"/>
</dbReference>
<evidence type="ECO:0000259" key="4">
    <source>
        <dbReference type="Pfam" id="PF06429"/>
    </source>
</evidence>
<protein>
    <submittedName>
        <fullName evidence="5">Flagellar basal-body rod protein FlgG</fullName>
    </submittedName>
</protein>
<evidence type="ECO:0000259" key="3">
    <source>
        <dbReference type="Pfam" id="PF00460"/>
    </source>
</evidence>
<evidence type="ECO:0000313" key="6">
    <source>
        <dbReference type="Proteomes" id="UP000070539"/>
    </source>
</evidence>
<dbReference type="Pfam" id="PF00460">
    <property type="entry name" value="Flg_bb_rod"/>
    <property type="match status" value="1"/>
</dbReference>
<comment type="subcellular location">
    <subcellularLocation>
        <location evidence="2">Bacterial flagellum basal body</location>
    </subcellularLocation>
</comment>
<keyword evidence="5" id="KW-0282">Flagellum</keyword>
<dbReference type="GO" id="GO:0009425">
    <property type="term" value="C:bacterial-type flagellum basal body"/>
    <property type="evidence" value="ECO:0007669"/>
    <property type="project" value="UniProtKB-SubCell"/>
</dbReference>
<dbReference type="PROSITE" id="PS00588">
    <property type="entry name" value="FLAGELLA_BB_ROD"/>
    <property type="match status" value="1"/>
</dbReference>
<proteinExistence type="inferred from homology"/>
<dbReference type="InterPro" id="IPR010930">
    <property type="entry name" value="Flg_bb/hook_C_dom"/>
</dbReference>
<dbReference type="GO" id="GO:0071978">
    <property type="term" value="P:bacterial-type flagellum-dependent swarming motility"/>
    <property type="evidence" value="ECO:0007669"/>
    <property type="project" value="TreeGrafter"/>
</dbReference>
<dbReference type="OrthoDB" id="9804559at2"/>
<keyword evidence="2" id="KW-0975">Bacterial flagellum</keyword>
<dbReference type="EMBL" id="LRVM01000001">
    <property type="protein sequence ID" value="KXL54555.1"/>
    <property type="molecule type" value="Genomic_DNA"/>
</dbReference>
<feature type="domain" description="Flagellar basal body rod protein N-terminal" evidence="3">
    <location>
        <begin position="5"/>
        <end position="35"/>
    </location>
</feature>
<keyword evidence="5" id="KW-0969">Cilium</keyword>
<accession>A0A136WJB7</accession>
<evidence type="ECO:0000313" key="5">
    <source>
        <dbReference type="EMBL" id="KXL54555.1"/>
    </source>
</evidence>
<dbReference type="PANTHER" id="PTHR30435:SF19">
    <property type="entry name" value="FLAGELLAR BASAL-BODY ROD PROTEIN FLGG"/>
    <property type="match status" value="1"/>
</dbReference>
<dbReference type="PATRIC" id="fig|36847.3.peg.813"/>
<dbReference type="SUPFAM" id="SSF117143">
    <property type="entry name" value="Flagellar hook protein flgE"/>
    <property type="match status" value="1"/>
</dbReference>
<comment type="caution">
    <text evidence="5">The sequence shown here is derived from an EMBL/GenBank/DDBJ whole genome shotgun (WGS) entry which is preliminary data.</text>
</comment>
<sequence length="255" mass="27458">MEMSFYNGRVGAAAQQTKLDVVANNIANVNTAGYKSKSLVFSDLLYNNMAGIDGKDSNVKSGSGVKPEKTNISFEKGSVNLSGSQLDFSIEGRGFFVLQNPQTKEYYYTTSGSFVLSEKEDGFYLASKDGNFVIGASGDPIIINAGDTTDGIYDKDGNLLEGTAIALKDAVPIVVDFPKTEGLLSIGDSNFIATEKNGAPFVVDANVTRGSFEGSNVDIANEFAKAIEAQRAYQYSIRMVQTTDEIQNLINNLRQ</sequence>
<dbReference type="STRING" id="36847.CLNEO_06660"/>
<dbReference type="AlphaFoldDB" id="A0A136WJB7"/>
<gene>
    <name evidence="5" type="primary">flgG_3</name>
    <name evidence="5" type="ORF">CLNEO_06660</name>
</gene>
<organism evidence="5 6">
    <name type="scientific">Anaerotignum neopropionicum</name>
    <dbReference type="NCBI Taxonomy" id="36847"/>
    <lineage>
        <taxon>Bacteria</taxon>
        <taxon>Bacillati</taxon>
        <taxon>Bacillota</taxon>
        <taxon>Clostridia</taxon>
        <taxon>Lachnospirales</taxon>
        <taxon>Anaerotignaceae</taxon>
        <taxon>Anaerotignum</taxon>
    </lineage>
</organism>
<dbReference type="InterPro" id="IPR001444">
    <property type="entry name" value="Flag_bb_rod_N"/>
</dbReference>